<name>A0A1Y1Z5H6_9FUNG</name>
<organism evidence="2 3">
    <name type="scientific">Basidiobolus meristosporus CBS 931.73</name>
    <dbReference type="NCBI Taxonomy" id="1314790"/>
    <lineage>
        <taxon>Eukaryota</taxon>
        <taxon>Fungi</taxon>
        <taxon>Fungi incertae sedis</taxon>
        <taxon>Zoopagomycota</taxon>
        <taxon>Entomophthoromycotina</taxon>
        <taxon>Basidiobolomycetes</taxon>
        <taxon>Basidiobolales</taxon>
        <taxon>Basidiobolaceae</taxon>
        <taxon>Basidiobolus</taxon>
    </lineage>
</organism>
<dbReference type="EMBL" id="MCFE01000024">
    <property type="protein sequence ID" value="ORY05542.1"/>
    <property type="molecule type" value="Genomic_DNA"/>
</dbReference>
<proteinExistence type="predicted"/>
<protein>
    <submittedName>
        <fullName evidence="2">Uncharacterized protein</fullName>
    </submittedName>
</protein>
<dbReference type="InParanoid" id="A0A1Y1Z5H6"/>
<evidence type="ECO:0000256" key="1">
    <source>
        <dbReference type="SAM" id="MobiDB-lite"/>
    </source>
</evidence>
<sequence>MPNFHKFLESLIHPKNPTKAKSEHSGSNLKSENKESLRELETFISRATLENYSEEDKSYFARLSGLLDKNYHEVMDKTNVSSYRITSDEVHELETFISQASLESYTQEQKVDFARLAGLLDQSYKQFMDDSHLLAC</sequence>
<feature type="region of interest" description="Disordered" evidence="1">
    <location>
        <begin position="15"/>
        <end position="35"/>
    </location>
</feature>
<keyword evidence="3" id="KW-1185">Reference proteome</keyword>
<evidence type="ECO:0000313" key="2">
    <source>
        <dbReference type="EMBL" id="ORY05542.1"/>
    </source>
</evidence>
<comment type="caution">
    <text evidence="2">The sequence shown here is derived from an EMBL/GenBank/DDBJ whole genome shotgun (WGS) entry which is preliminary data.</text>
</comment>
<evidence type="ECO:0000313" key="3">
    <source>
        <dbReference type="Proteomes" id="UP000193498"/>
    </source>
</evidence>
<dbReference type="AlphaFoldDB" id="A0A1Y1Z5H6"/>
<dbReference type="Proteomes" id="UP000193498">
    <property type="component" value="Unassembled WGS sequence"/>
</dbReference>
<gene>
    <name evidence="2" type="ORF">K493DRAFT_310952</name>
</gene>
<accession>A0A1Y1Z5H6</accession>
<reference evidence="2 3" key="1">
    <citation type="submission" date="2016-07" db="EMBL/GenBank/DDBJ databases">
        <title>Pervasive Adenine N6-methylation of Active Genes in Fungi.</title>
        <authorList>
            <consortium name="DOE Joint Genome Institute"/>
            <person name="Mondo S.J."/>
            <person name="Dannebaum R.O."/>
            <person name="Kuo R.C."/>
            <person name="Labutti K."/>
            <person name="Haridas S."/>
            <person name="Kuo A."/>
            <person name="Salamov A."/>
            <person name="Ahrendt S.R."/>
            <person name="Lipzen A."/>
            <person name="Sullivan W."/>
            <person name="Andreopoulos W.B."/>
            <person name="Clum A."/>
            <person name="Lindquist E."/>
            <person name="Daum C."/>
            <person name="Ramamoorthy G.K."/>
            <person name="Gryganskyi A."/>
            <person name="Culley D."/>
            <person name="Magnuson J.K."/>
            <person name="James T.Y."/>
            <person name="O'Malley M.A."/>
            <person name="Stajich J.E."/>
            <person name="Spatafora J.W."/>
            <person name="Visel A."/>
            <person name="Grigoriev I.V."/>
        </authorList>
    </citation>
    <scope>NUCLEOTIDE SEQUENCE [LARGE SCALE GENOMIC DNA]</scope>
    <source>
        <strain evidence="2 3">CBS 931.73</strain>
    </source>
</reference>